<dbReference type="SMART" id="SM00408">
    <property type="entry name" value="IGc2"/>
    <property type="match status" value="6"/>
</dbReference>
<feature type="region of interest" description="Disordered" evidence="4">
    <location>
        <begin position="2739"/>
        <end position="2765"/>
    </location>
</feature>
<evidence type="ECO:0000256" key="2">
    <source>
        <dbReference type="ARBA" id="ARBA00023157"/>
    </source>
</evidence>
<dbReference type="CDD" id="cd00033">
    <property type="entry name" value="CCP"/>
    <property type="match status" value="1"/>
</dbReference>
<dbReference type="InterPro" id="IPR036465">
    <property type="entry name" value="vWFA_dom_sf"/>
</dbReference>
<evidence type="ECO:0000313" key="10">
    <source>
        <dbReference type="WBParaSite" id="TCLT_0000141201-mRNA-1"/>
    </source>
</evidence>
<dbReference type="PROSITE" id="PS50835">
    <property type="entry name" value="IG_LIKE"/>
    <property type="match status" value="7"/>
</dbReference>
<keyword evidence="2" id="KW-1015">Disulfide bond</keyword>
<keyword evidence="9" id="KW-1185">Reference proteome</keyword>
<feature type="region of interest" description="Disordered" evidence="4">
    <location>
        <begin position="3839"/>
        <end position="3890"/>
    </location>
</feature>
<feature type="domain" description="Ig-like" evidence="6">
    <location>
        <begin position="1161"/>
        <end position="1242"/>
    </location>
</feature>
<dbReference type="PANTHER" id="PTHR14340">
    <property type="entry name" value="MICROFIBRIL-ASSOCIATED GLYCOPROTEIN 3"/>
    <property type="match status" value="1"/>
</dbReference>
<dbReference type="InterPro" id="IPR013151">
    <property type="entry name" value="Immunoglobulin_dom"/>
</dbReference>
<feature type="domain" description="Fibronectin type-III" evidence="7">
    <location>
        <begin position="1052"/>
        <end position="1157"/>
    </location>
</feature>
<feature type="domain" description="Ig-like" evidence="6">
    <location>
        <begin position="1460"/>
        <end position="1540"/>
    </location>
</feature>
<evidence type="ECO:0000259" key="6">
    <source>
        <dbReference type="PROSITE" id="PS50835"/>
    </source>
</evidence>
<keyword evidence="3" id="KW-0393">Immunoglobulin domain</keyword>
<feature type="domain" description="VWFA" evidence="5">
    <location>
        <begin position="3679"/>
        <end position="3827"/>
    </location>
</feature>
<dbReference type="CDD" id="cd00063">
    <property type="entry name" value="FN3"/>
    <property type="match status" value="10"/>
</dbReference>
<dbReference type="GO" id="GO:0005576">
    <property type="term" value="C:extracellular region"/>
    <property type="evidence" value="ECO:0007669"/>
    <property type="project" value="UniProtKB-SubCell"/>
</dbReference>
<dbReference type="PROSITE" id="PS50234">
    <property type="entry name" value="VWFA"/>
    <property type="match status" value="2"/>
</dbReference>
<feature type="domain" description="Fibronectin type-III" evidence="7">
    <location>
        <begin position="1346"/>
        <end position="1453"/>
    </location>
</feature>
<dbReference type="CDD" id="cd19941">
    <property type="entry name" value="TIL"/>
    <property type="match status" value="1"/>
</dbReference>
<dbReference type="CDD" id="cd00198">
    <property type="entry name" value="vWFA"/>
    <property type="match status" value="1"/>
</dbReference>
<dbReference type="EMBL" id="UYYF01000178">
    <property type="protein sequence ID" value="VDM96837.1"/>
    <property type="molecule type" value="Genomic_DNA"/>
</dbReference>
<dbReference type="InterPro" id="IPR013783">
    <property type="entry name" value="Ig-like_fold"/>
</dbReference>
<dbReference type="STRING" id="103827.A0A0N5CMM7"/>
<reference evidence="10" key="1">
    <citation type="submission" date="2016-04" db="UniProtKB">
        <authorList>
            <consortium name="WormBaseParasite"/>
        </authorList>
    </citation>
    <scope>IDENTIFICATION</scope>
</reference>
<feature type="domain" description="Fibronectin type-III" evidence="7">
    <location>
        <begin position="1663"/>
        <end position="1769"/>
    </location>
</feature>
<feature type="domain" description="Fibronectin type-III" evidence="7">
    <location>
        <begin position="341"/>
        <end position="438"/>
    </location>
</feature>
<sequence length="4021" mass="445851">MEVILPSDFSDHQQSGIVLAMNGTGRCVVSANKASHYCGEVEVTAPPFPPSQAGQCHFSSKSGRQICWPRYEVLDTSCTDIGNGMVSAPAIKHAAIRSMAFVPPDNLRRIIRLYYRKQGMPLPRNITYSKNSFLFVRYECDHGYEFVDEVNSMFCANRQWITTSPKCRGKGLCEINNGGCSHSCLSIQDQEVECHCPNGFVLDSNKKTCIKPIPKNLCRILSSCSCSTIDENQYSCTCPKGEKCLLLRGRPKIYIEPSAPYEIAPGGNLNITCSAVSYPFPQIFWQRGDEAVDIAPVKPGTVRSEQILIIKELYKNTQFTCHANNSLGKAERTIEIVVTGPGSAPIIRGIGAGRTSVYVRWDPPVILNRPVTSYTVYYTISGHKPIKNWRKLNVEEPNREIMIKDLRPHTQYFIRLRANDKLGPGRLSSPVSLKTRQPAARPQLHIPEGNVVQVPPLVPFKINCNVTRGDPLPKIAWYTRARPINKPQKKKFITMEHGGLYESTNFSCVADNEAGRTSKRVQVIVTGPTSPERIRYQIDGNNVDLQWEPPRITNGHLKDYEVMYTDDLNLPEEQWQVARAGSADARMLRVPNLKEKTDYTFKLRAYNELGPGLSSGQFTLTTWLAVLEENSAIAARSPAVTIVPAVRIIRHPSNEELIFECEAVGVPRPKILWLWSGGLIEDGKNEFRIYDVTPSDAQDRSSSKLIAERTNRAGVATCQAVNPHGSDEKRTEVKIVGPGSPPRNISSSPSFDGFRVTWNPPKYPNGKITKYIIYYTKNPDAALEDWEQISVDGQVHEATVLADEDTPYNVRIRAFTKDGPGIVSEAYDVTTGKKPVPLTIKLIIMDPPVQEGSFETTIEPLQMISFTCQAEGRPAPQISYTWLPFNETESGQEPVPIPAYSDPTQVHKYHSLAVETNTATKRALMCNARNPDGTVSDQHIFNVIKPGSPPENIHPIIDPDNRVTISWQEPKYPNGPILKYKAYLTSDPAKPIDSWDIYYIPIEETQGLVLERGKLQPETPYYIKVAAVGEGGEGVQSDSILFETVSGAPVDAPKDLLATVQRDNTIDISWAGPSIANGPIQSYTIYFTPVDQLASDDLYKQWDKVIVPSNKSTENFQLNKDTYNIMPNREYRIRISSTNDLSEGPASESITVKTESGETLPVIHLEPSHNPAIVPPHGTITVQCTATGIPPPSVIWIIGINASDVIRGSVLQLTDVYRDEMATCKAENSAGQVQEVLQILVSGPGTPPNEIVALPLENQQANIEWTTPDSPNGKITDYVVHYGEVMNGEAVPREWQTIRIPAAESQKYRLTGLKPKANYAVRLQAISDRGPGVLSDPVHITALPLAPAIVQPNDVVVHDNNTVAIQFDAPRDPEDPEKPIKEFVVHYTDDDPTSENAHWTEMFWTEPDDDFTVSIPIGGEHFKPDTKYSIKVIARGEIDGPPSEPIIFQTGDGIIPPEKPKINADAPDSMIRVPAGSDYTVSCSSSGYPTPTITWIDKNDQLLSDGPMLRLQDVKETVNAKCVAENEGGRAETPFEIFVTGPGSAPNNIRLNSLRPRTIHVDWDPPKIPNGNIIRYIIYYTPLDDQNIVYQVGQIPKQPITEWMTYHQEGDQLTTTHQESDLTDFVEPDTAYAVVLQAVNQDGAGPYSEQHTIRTMSRARESPPLNLRVEPKDQRSANVDWQKPMTSEQSPIGYELYYIKADTKIWEDDLASINDWSMIAITGTNDDTLHYKIDGSLEPDTEYVFRMRAIYSDGASIFSEACITKTLPDGNAPYIMISNGDHGVEGKTEITILPGSALDLSCNATGQPRPSVKWIRGGRYPIDPAWIKSDENYAVWFLKVSNITEDASFNCVAQSSLGFANWTISVRLIPDLAPTWKHDFVSAKNENNEVVLHFTDILPDYLNGLNLWNIYWTDNPSKPFEAWNVIRSHNNPLERIAITDMELGTKYYLVIEQPSAGIKTPVFDIMAPKPASEIRVGTDINGETVLDFKPALAAEPIKKYIIKYWPENDSSAVMYMETPMNVTDKIILDGLQPDTDYTFIVVAKFDDTDNLQSEPSKVRTPSGDIECHCAHACMFEEDEEGVISSSCYCHSGFKLSSDKRSCEPLEEDEEDGIVLVTPPTFFPDSEHPKELSTNPSIFDSLVPVSEKIDSEKSNLTKLGEQEDERLKTDSKATNEYVPTIISEQGLLVTDKSTQPTVTDHVEQIVSKDTLDHTLIPVVNFDSIPFSTNEYGQKVDNLGNPITWDEDDLPIGPNGTLPHLNFGGEYVYPVTDINKKPLPTDINMKPIYPIVGPDNHPIPKNQEGLYIDPNGQVIPTDDEGRPISVDGSPYPTDEEGRFIVISSSDVTKKTLATDELGRNIYPVYYPDGMILPTAENGQYTDERGQIIPTNEIGLPINEHSEVLPTDSEGNFVYVGEYVVPTDSNGQLVKVKYDGKLLKSNKFGNIIGPNGEVLSINEQGHPIDGSNNVFPTASDGTFILLTDRKESELILNKTKQEQTFNILGPDKDLLPTADDVSALDPFVHSHWKPSPADNNEQLIHPESSLNQQLLSTNQSGESVYAIGTQLQKKLSRTNYSEIGLDDKLLQKSPSTISIDPHGIPIPTDFSRDSTDSVGRPLSQNRGEKIIYPISGTYDKPMPTDESGKSVYFIIGPDGELFKKDHTGAVIDTSGRPIPTNFAGIPVDKYGKPLPVDKNGFIIYHTEEYTTQASGTDKADVPIYVIVGPDGTVLEKNVDGVFIDPHGRPIPTDSSGYPTDSLGRPLPRDRSGKIIYPANDVDGEPMSIDESGKPVYTVVGPDGLLLPTNEFGLIIGFDGNPLPTNDFGKPVGPDGSPLPTNELGHIVHFPPEEPPTVLSTNEYGQIVYPIVDTDGKLLDKDDSGFHITKYGIPVELNENHFPVGPDGNILATDSNGNYIFPDVEGMVFPAEKTDGTVYSVTSFDRKLHSTDSSGAAVEESDNLIPTNEFNNSVEMDGKVLPTGKHKYLEINTTASPVTVFGLDSKERKVINVMDSEGRLLSTDDLGRFQIAPGKFLKSDDSGRPIGPDDQLLPTDSSGNYVYLPKEKHPIDDDLEHKLEIDQTSPASESTSISIDQSSKISATDLSTVESRGSALYDHAHNCSTKNGVMDIVVVINMESLDQISFEQIKNVMKNLVDKYFDLAPDMSRFAVIKYSGSAEVPITLGGYNEKIELLEDLNQIKYEHVKEHSRISVGINAAAQQFVSFGREKAGKLILLVTDGQDIYPEDHFDDVIPMLIVGKTKFEEEIRDHTKSYILIEAWPQLRDDTIVKTIREECLRGRIPIPTFDKSKSEEFEISNSSPLPTDEFGQIVIFPTDEPAVMATDEYGHVVFPIRDITGRTLPKNEAGSVVNRLGQLIEFDDFGKPVGPDGRPLMSDESGTYIYPAIDNSGKPVPTDMNKRPIYKAVDENGNPLETDENGVAVDINRQPIPTDLFGRYVDSKGLPYSFDSDENIVIPKLFTKVGDTDNYTISSDMLLPTNTSNTYLNYSEMDRNQKLLPTKEYGKSLISHHSLTATDTAEKYTTDTQSSDKYSQIFQNPDVEPLTTDESGNYIDRQGRPLQVEVDHVGRPIGAIQKLDHVPEGTKLIVVDLYGRPLPTDEYGNTVFADGSTVPTDASGHPIGLDGSVMPLDDRGRYISDYIPDTADLRELEHLTKAQTCDKVDKPANIIFVIESSDAIRTKLTEIKHLLINFIKKNINWAIVKIGLVSYGSTVDVNLDIGNYENYEELEQSIISLPFIGGSGSGDEHAMRTSLQLFREKYSSNNAELIVHIYKTSISKDAQVMANHLRANETIMILSLGAEQWYRLKDEEEMRKLRSDMCLMLMKSQTAQTRKSPEQDFPSKSPTKQEIKQPIHSKKETDGRHVSKDEGIVNTYESPPPTHDQSWYLLAEKEIEKALITDGKPIATDIYKRPIYPVVDAKGRALPTDESGFTLDQYGKPIPTDESGVPLNAHGQPLAKDEYGRYKLDTSDLPAPFLTTDECGKVIYPVFGPEGRLLSTDETGRLVDHKE</sequence>
<dbReference type="WBParaSite" id="TCLT_0000141201-mRNA-1">
    <property type="protein sequence ID" value="TCLT_0000141201-mRNA-1"/>
    <property type="gene ID" value="TCLT_0000141201"/>
</dbReference>
<dbReference type="PANTHER" id="PTHR14340:SF9">
    <property type="entry name" value="FIBRONECTIN TYPE-III DOMAIN-CONTAINING PROTEIN"/>
    <property type="match status" value="1"/>
</dbReference>
<dbReference type="SUPFAM" id="SSF57196">
    <property type="entry name" value="EGF/Laminin"/>
    <property type="match status" value="1"/>
</dbReference>
<feature type="domain" description="Fibronectin type-III" evidence="7">
    <location>
        <begin position="949"/>
        <end position="1047"/>
    </location>
</feature>
<feature type="domain" description="Ig-like" evidence="6">
    <location>
        <begin position="251"/>
        <end position="339"/>
    </location>
</feature>
<dbReference type="InterPro" id="IPR000436">
    <property type="entry name" value="Sushi_SCR_CCP_dom"/>
</dbReference>
<dbReference type="Gene3D" id="3.40.50.410">
    <property type="entry name" value="von Willebrand factor, type A domain"/>
    <property type="match status" value="2"/>
</dbReference>
<comment type="subcellular location">
    <subcellularLocation>
        <location evidence="1">Secreted</location>
        <location evidence="1">Extracellular space</location>
    </subcellularLocation>
</comment>
<dbReference type="InterPro" id="IPR003598">
    <property type="entry name" value="Ig_sub2"/>
</dbReference>
<name>A0A0N5CMM7_THECL</name>
<dbReference type="SUPFAM" id="SSF53300">
    <property type="entry name" value="vWA-like"/>
    <property type="match status" value="2"/>
</dbReference>
<feature type="domain" description="Ig-like" evidence="6">
    <location>
        <begin position="847"/>
        <end position="942"/>
    </location>
</feature>
<dbReference type="CDD" id="cd01450">
    <property type="entry name" value="vWFA_subfamily_ECM"/>
    <property type="match status" value="1"/>
</dbReference>
<dbReference type="InterPro" id="IPR007110">
    <property type="entry name" value="Ig-like_dom"/>
</dbReference>
<dbReference type="InterPro" id="IPR036179">
    <property type="entry name" value="Ig-like_dom_sf"/>
</dbReference>
<evidence type="ECO:0000313" key="9">
    <source>
        <dbReference type="Proteomes" id="UP000276776"/>
    </source>
</evidence>
<feature type="domain" description="Ig-like" evidence="6">
    <location>
        <begin position="1773"/>
        <end position="1865"/>
    </location>
</feature>
<dbReference type="InterPro" id="IPR000742">
    <property type="entry name" value="EGF"/>
</dbReference>
<dbReference type="SUPFAM" id="SSF49265">
    <property type="entry name" value="Fibronectin type III"/>
    <property type="match status" value="6"/>
</dbReference>
<evidence type="ECO:0000256" key="4">
    <source>
        <dbReference type="SAM" id="MobiDB-lite"/>
    </source>
</evidence>
<feature type="region of interest" description="Disordered" evidence="4">
    <location>
        <begin position="3029"/>
        <end position="3051"/>
    </location>
</feature>
<dbReference type="OrthoDB" id="10253954at2759"/>
<dbReference type="InterPro" id="IPR002035">
    <property type="entry name" value="VWF_A"/>
</dbReference>
<organism evidence="10">
    <name type="scientific">Thelazia callipaeda</name>
    <name type="common">Oriental eyeworm</name>
    <name type="synonym">Parasitic nematode</name>
    <dbReference type="NCBI Taxonomy" id="103827"/>
    <lineage>
        <taxon>Eukaryota</taxon>
        <taxon>Metazoa</taxon>
        <taxon>Ecdysozoa</taxon>
        <taxon>Nematoda</taxon>
        <taxon>Chromadorea</taxon>
        <taxon>Rhabditida</taxon>
        <taxon>Spirurina</taxon>
        <taxon>Spiruromorpha</taxon>
        <taxon>Thelazioidea</taxon>
        <taxon>Thelaziidae</taxon>
        <taxon>Thelazia</taxon>
    </lineage>
</organism>
<feature type="domain" description="Fibronectin type-III" evidence="7">
    <location>
        <begin position="1545"/>
        <end position="1658"/>
    </location>
</feature>
<dbReference type="Pfam" id="PF14670">
    <property type="entry name" value="FXa_inhibition"/>
    <property type="match status" value="1"/>
</dbReference>
<evidence type="ECO:0000256" key="1">
    <source>
        <dbReference type="ARBA" id="ARBA00004239"/>
    </source>
</evidence>
<feature type="domain" description="Fibronectin type-III" evidence="7">
    <location>
        <begin position="1967"/>
        <end position="2063"/>
    </location>
</feature>
<feature type="domain" description="Fibronectin type-III" evidence="7">
    <location>
        <begin position="1247"/>
        <end position="1345"/>
    </location>
</feature>
<gene>
    <name evidence="8" type="ORF">TCLT_LOCUS1413</name>
</gene>
<dbReference type="SUPFAM" id="SSF48726">
    <property type="entry name" value="Immunoglobulin"/>
    <property type="match status" value="6"/>
</dbReference>
<dbReference type="SMART" id="SM00181">
    <property type="entry name" value="EGF"/>
    <property type="match status" value="2"/>
</dbReference>
<dbReference type="PROSITE" id="PS50853">
    <property type="entry name" value="FN3"/>
    <property type="match status" value="10"/>
</dbReference>
<protein>
    <submittedName>
        <fullName evidence="10">Fibronectin type-III domain-containing protein</fullName>
    </submittedName>
</protein>
<evidence type="ECO:0000259" key="7">
    <source>
        <dbReference type="PROSITE" id="PS50853"/>
    </source>
</evidence>
<dbReference type="Pfam" id="PF00092">
    <property type="entry name" value="VWA"/>
    <property type="match status" value="2"/>
</dbReference>
<feature type="domain" description="VWFA" evidence="5">
    <location>
        <begin position="3123"/>
        <end position="3234"/>
    </location>
</feature>
<dbReference type="SMART" id="SM00060">
    <property type="entry name" value="FN3"/>
    <property type="match status" value="10"/>
</dbReference>
<proteinExistence type="predicted"/>
<dbReference type="Proteomes" id="UP000276776">
    <property type="component" value="Unassembled WGS sequence"/>
</dbReference>
<feature type="domain" description="Fibronectin type-III" evidence="7">
    <location>
        <begin position="527"/>
        <end position="625"/>
    </location>
</feature>
<feature type="domain" description="Fibronectin type-III" evidence="7">
    <location>
        <begin position="738"/>
        <end position="834"/>
    </location>
</feature>
<dbReference type="InterPro" id="IPR003961">
    <property type="entry name" value="FN3_dom"/>
</dbReference>
<reference evidence="8 9" key="2">
    <citation type="submission" date="2018-11" db="EMBL/GenBank/DDBJ databases">
        <authorList>
            <consortium name="Pathogen Informatics"/>
        </authorList>
    </citation>
    <scope>NUCLEOTIDE SEQUENCE [LARGE SCALE GENOMIC DNA]</scope>
</reference>
<dbReference type="SMART" id="SM00327">
    <property type="entry name" value="VWA"/>
    <property type="match status" value="2"/>
</dbReference>
<feature type="domain" description="Ig-like" evidence="6">
    <location>
        <begin position="430"/>
        <end position="526"/>
    </location>
</feature>
<dbReference type="InterPro" id="IPR036116">
    <property type="entry name" value="FN3_sf"/>
</dbReference>
<dbReference type="Gene3D" id="2.10.25.10">
    <property type="entry name" value="Laminin"/>
    <property type="match status" value="1"/>
</dbReference>
<dbReference type="Pfam" id="PF00047">
    <property type="entry name" value="ig"/>
    <property type="match status" value="2"/>
</dbReference>
<feature type="compositionally biased region" description="Basic and acidic residues" evidence="4">
    <location>
        <begin position="3857"/>
        <end position="3881"/>
    </location>
</feature>
<dbReference type="SMART" id="SM00409">
    <property type="entry name" value="IG"/>
    <property type="match status" value="6"/>
</dbReference>
<dbReference type="Pfam" id="PF00041">
    <property type="entry name" value="fn3"/>
    <property type="match status" value="9"/>
</dbReference>
<dbReference type="Gene3D" id="2.60.40.10">
    <property type="entry name" value="Immunoglobulins"/>
    <property type="match status" value="16"/>
</dbReference>
<accession>A0A0N5CMM7</accession>
<dbReference type="InterPro" id="IPR003599">
    <property type="entry name" value="Ig_sub"/>
</dbReference>
<evidence type="ECO:0000256" key="3">
    <source>
        <dbReference type="ARBA" id="ARBA00023319"/>
    </source>
</evidence>
<evidence type="ECO:0000259" key="5">
    <source>
        <dbReference type="PROSITE" id="PS50234"/>
    </source>
</evidence>
<feature type="domain" description="Ig-like" evidence="6">
    <location>
        <begin position="638"/>
        <end position="736"/>
    </location>
</feature>
<feature type="region of interest" description="Disordered" evidence="4">
    <location>
        <begin position="2587"/>
        <end position="2616"/>
    </location>
</feature>
<evidence type="ECO:0000313" key="8">
    <source>
        <dbReference type="EMBL" id="VDM96837.1"/>
    </source>
</evidence>